<dbReference type="EMBL" id="BAAASJ010000060">
    <property type="protein sequence ID" value="GAA2645591.1"/>
    <property type="molecule type" value="Genomic_DNA"/>
</dbReference>
<evidence type="ECO:0000313" key="2">
    <source>
        <dbReference type="EMBL" id="GAA2645591.1"/>
    </source>
</evidence>
<comment type="caution">
    <text evidence="2">The sequence shown here is derived from an EMBL/GenBank/DDBJ whole genome shotgun (WGS) entry which is preliminary data.</text>
</comment>
<gene>
    <name evidence="2" type="ORF">GCM10010307_50430</name>
</gene>
<proteinExistence type="predicted"/>
<reference evidence="2 3" key="1">
    <citation type="journal article" date="2019" name="Int. J. Syst. Evol. Microbiol.">
        <title>The Global Catalogue of Microorganisms (GCM) 10K type strain sequencing project: providing services to taxonomists for standard genome sequencing and annotation.</title>
        <authorList>
            <consortium name="The Broad Institute Genomics Platform"/>
            <consortium name="The Broad Institute Genome Sequencing Center for Infectious Disease"/>
            <person name="Wu L."/>
            <person name="Ma J."/>
        </authorList>
    </citation>
    <scope>NUCLEOTIDE SEQUENCE [LARGE SCALE GENOMIC DNA]</scope>
    <source>
        <strain evidence="2 3">JCM 4524</strain>
    </source>
</reference>
<keyword evidence="3" id="KW-1185">Reference proteome</keyword>
<evidence type="ECO:0000256" key="1">
    <source>
        <dbReference type="SAM" id="MobiDB-lite"/>
    </source>
</evidence>
<evidence type="ECO:0000313" key="3">
    <source>
        <dbReference type="Proteomes" id="UP001500151"/>
    </source>
</evidence>
<sequence>MRLEATAGSAGRLRETTRNPLASTMRIWGEPHRLAGRDRVGLTETAHDAICSGLTGSHHPLEHLPFGAS</sequence>
<dbReference type="RefSeq" id="WP_344393088.1">
    <property type="nucleotide sequence ID" value="NZ_BAAASJ010000060.1"/>
</dbReference>
<accession>A0ABN3R787</accession>
<protein>
    <submittedName>
        <fullName evidence="2">Uncharacterized protein</fullName>
    </submittedName>
</protein>
<dbReference type="Proteomes" id="UP001500151">
    <property type="component" value="Unassembled WGS sequence"/>
</dbReference>
<organism evidence="2 3">
    <name type="scientific">Streptomyces vastus</name>
    <dbReference type="NCBI Taxonomy" id="285451"/>
    <lineage>
        <taxon>Bacteria</taxon>
        <taxon>Bacillati</taxon>
        <taxon>Actinomycetota</taxon>
        <taxon>Actinomycetes</taxon>
        <taxon>Kitasatosporales</taxon>
        <taxon>Streptomycetaceae</taxon>
        <taxon>Streptomyces</taxon>
    </lineage>
</organism>
<feature type="region of interest" description="Disordered" evidence="1">
    <location>
        <begin position="1"/>
        <end position="25"/>
    </location>
</feature>
<name>A0ABN3R787_9ACTN</name>